<dbReference type="EMBL" id="AMCV02000014">
    <property type="protein sequence ID" value="TDZ21615.1"/>
    <property type="molecule type" value="Genomic_DNA"/>
</dbReference>
<dbReference type="GO" id="GO:0010181">
    <property type="term" value="F:FMN binding"/>
    <property type="evidence" value="ECO:0007669"/>
    <property type="project" value="InterPro"/>
</dbReference>
<dbReference type="Pfam" id="PF00183">
    <property type="entry name" value="HSP90"/>
    <property type="match status" value="1"/>
</dbReference>
<accession>A0A484FVA3</accession>
<dbReference type="Pfam" id="PF01613">
    <property type="entry name" value="Flavin_Reduct"/>
    <property type="match status" value="1"/>
</dbReference>
<dbReference type="InterPro" id="IPR036890">
    <property type="entry name" value="HATPase_C_sf"/>
</dbReference>
<dbReference type="SUPFAM" id="SSF110942">
    <property type="entry name" value="HSP90 C-terminal domain"/>
    <property type="match status" value="1"/>
</dbReference>
<dbReference type="Pfam" id="PF02518">
    <property type="entry name" value="HATPase_c"/>
    <property type="match status" value="1"/>
</dbReference>
<keyword evidence="5" id="KW-0067">ATP-binding</keyword>
<evidence type="ECO:0000256" key="4">
    <source>
        <dbReference type="ARBA" id="ARBA00022741"/>
    </source>
</evidence>
<gene>
    <name evidence="11" type="ORF">Cob_v005614</name>
</gene>
<dbReference type="Gene3D" id="1.20.120.790">
    <property type="entry name" value="Heat shock protein 90, C-terminal domain"/>
    <property type="match status" value="1"/>
</dbReference>
<dbReference type="Gene3D" id="3.30.565.10">
    <property type="entry name" value="Histidine kinase-like ATPase, C-terminal domain"/>
    <property type="match status" value="1"/>
</dbReference>
<feature type="coiled-coil region" evidence="7">
    <location>
        <begin position="950"/>
        <end position="978"/>
    </location>
</feature>
<keyword evidence="12" id="KW-1185">Reference proteome</keyword>
<dbReference type="SUPFAM" id="SSF55874">
    <property type="entry name" value="ATPase domain of HSP90 chaperone/DNA topoisomerase II/histidine kinase"/>
    <property type="match status" value="1"/>
</dbReference>
<dbReference type="CDD" id="cd16927">
    <property type="entry name" value="HATPase_Hsp90-like"/>
    <property type="match status" value="1"/>
</dbReference>
<protein>
    <submittedName>
        <fullName evidence="11">Heat shock protein 90-like protein</fullName>
    </submittedName>
</protein>
<evidence type="ECO:0000256" key="3">
    <source>
        <dbReference type="ARBA" id="ARBA00022490"/>
    </source>
</evidence>
<dbReference type="InterPro" id="IPR037196">
    <property type="entry name" value="HSP90_C"/>
</dbReference>
<feature type="compositionally biased region" description="Acidic residues" evidence="8">
    <location>
        <begin position="648"/>
        <end position="659"/>
    </location>
</feature>
<comment type="caution">
    <text evidence="11">The sequence shown here is derived from an EMBL/GenBank/DDBJ whole genome shotgun (WGS) entry which is preliminary data.</text>
</comment>
<keyword evidence="7" id="KW-0175">Coiled coil</keyword>
<dbReference type="FunFam" id="1.20.120.790:FF:000001">
    <property type="entry name" value="Heat shock protein 90 alpha"/>
    <property type="match status" value="1"/>
</dbReference>
<feature type="region of interest" description="Disordered" evidence="8">
    <location>
        <begin position="1105"/>
        <end position="1132"/>
    </location>
</feature>
<evidence type="ECO:0000259" key="9">
    <source>
        <dbReference type="SMART" id="SM00387"/>
    </source>
</evidence>
<dbReference type="InterPro" id="IPR020568">
    <property type="entry name" value="Ribosomal_Su5_D2-typ_SF"/>
</dbReference>
<evidence type="ECO:0000256" key="8">
    <source>
        <dbReference type="SAM" id="MobiDB-lite"/>
    </source>
</evidence>
<evidence type="ECO:0000313" key="11">
    <source>
        <dbReference type="EMBL" id="TDZ21615.1"/>
    </source>
</evidence>
<dbReference type="GO" id="GO:0051082">
    <property type="term" value="F:unfolded protein binding"/>
    <property type="evidence" value="ECO:0007669"/>
    <property type="project" value="InterPro"/>
</dbReference>
<dbReference type="SMART" id="SM00903">
    <property type="entry name" value="Flavin_Reduct"/>
    <property type="match status" value="1"/>
</dbReference>
<dbReference type="GO" id="GO:0140662">
    <property type="term" value="F:ATP-dependent protein folding chaperone"/>
    <property type="evidence" value="ECO:0007669"/>
    <property type="project" value="InterPro"/>
</dbReference>
<evidence type="ECO:0000256" key="1">
    <source>
        <dbReference type="ARBA" id="ARBA00004496"/>
    </source>
</evidence>
<dbReference type="Gene3D" id="3.40.50.11260">
    <property type="match status" value="1"/>
</dbReference>
<evidence type="ECO:0000313" key="12">
    <source>
        <dbReference type="Proteomes" id="UP000014480"/>
    </source>
</evidence>
<evidence type="ECO:0000259" key="10">
    <source>
        <dbReference type="SMART" id="SM00903"/>
    </source>
</evidence>
<keyword evidence="6" id="KW-0143">Chaperone</keyword>
<feature type="domain" description="Histidine kinase/HSP90-like ATPase" evidence="9">
    <location>
        <begin position="457"/>
        <end position="612"/>
    </location>
</feature>
<evidence type="ECO:0000256" key="7">
    <source>
        <dbReference type="SAM" id="Coils"/>
    </source>
</evidence>
<dbReference type="FunFam" id="3.30.565.10:FF:000001">
    <property type="entry name" value="Heat shock protein HSP 90-alpha"/>
    <property type="match status" value="1"/>
</dbReference>
<dbReference type="Gene3D" id="2.30.110.10">
    <property type="entry name" value="Electron Transport, Fmn-binding Protein, Chain A"/>
    <property type="match status" value="1"/>
</dbReference>
<dbReference type="STRING" id="1213857.A0A484FVA3"/>
<dbReference type="GO" id="GO:0016887">
    <property type="term" value="F:ATP hydrolysis activity"/>
    <property type="evidence" value="ECO:0007669"/>
    <property type="project" value="InterPro"/>
</dbReference>
<dbReference type="InterPro" id="IPR020575">
    <property type="entry name" value="Hsp90_N"/>
</dbReference>
<evidence type="ECO:0000256" key="5">
    <source>
        <dbReference type="ARBA" id="ARBA00022840"/>
    </source>
</evidence>
<keyword evidence="3" id="KW-0963">Cytoplasm</keyword>
<organism evidence="11 12">
    <name type="scientific">Colletotrichum orbiculare (strain 104-T / ATCC 96160 / CBS 514.97 / LARS 414 / MAFF 240422)</name>
    <name type="common">Cucumber anthracnose fungus</name>
    <name type="synonym">Colletotrichum lagenarium</name>
    <dbReference type="NCBI Taxonomy" id="1213857"/>
    <lineage>
        <taxon>Eukaryota</taxon>
        <taxon>Fungi</taxon>
        <taxon>Dikarya</taxon>
        <taxon>Ascomycota</taxon>
        <taxon>Pezizomycotina</taxon>
        <taxon>Sordariomycetes</taxon>
        <taxon>Hypocreomycetidae</taxon>
        <taxon>Glomerellales</taxon>
        <taxon>Glomerellaceae</taxon>
        <taxon>Colletotrichum</taxon>
        <taxon>Colletotrichum orbiculare species complex</taxon>
    </lineage>
</organism>
<dbReference type="InterPro" id="IPR003594">
    <property type="entry name" value="HATPase_dom"/>
</dbReference>
<comment type="subcellular location">
    <subcellularLocation>
        <location evidence="1">Cytoplasm</location>
    </subcellularLocation>
</comment>
<dbReference type="PANTHER" id="PTHR11528">
    <property type="entry name" value="HEAT SHOCK PROTEIN 90 FAMILY MEMBER"/>
    <property type="match status" value="1"/>
</dbReference>
<comment type="similarity">
    <text evidence="2">Belongs to the heat shock protein 90 family.</text>
</comment>
<reference evidence="12" key="1">
    <citation type="journal article" date="2013" name="New Phytol.">
        <title>Comparative genomic and transcriptomic analyses reveal the hemibiotrophic stage shift of Colletotrichum fungi.</title>
        <authorList>
            <person name="Gan P."/>
            <person name="Ikeda K."/>
            <person name="Irieda H."/>
            <person name="Narusaka M."/>
            <person name="O'Connell R.J."/>
            <person name="Narusaka Y."/>
            <person name="Takano Y."/>
            <person name="Kubo Y."/>
            <person name="Shirasu K."/>
        </authorList>
    </citation>
    <scope>NUCLEOTIDE SEQUENCE [LARGE SCALE GENOMIC DNA]</scope>
    <source>
        <strain evidence="12">104-T / ATCC 96160 / CBS 514.97 / LARS 414 / MAFF 240422</strain>
    </source>
</reference>
<dbReference type="FunFam" id="3.30.230.80:FF:000001">
    <property type="entry name" value="Heat shock protein 90 alpha"/>
    <property type="match status" value="1"/>
</dbReference>
<feature type="domain" description="Flavin reductase like" evidence="10">
    <location>
        <begin position="80"/>
        <end position="239"/>
    </location>
</feature>
<sequence length="1132" mass="125652">MSGARVLPNALRRAGRLNAGRSACCNRVYYTPTPQRLGGNLFASMHTSHALRSWHSEPAQPPTTTPDPKAELPEQLRGVMRRLAHSVVVCTATDRQGQPRGMTMSSFVSLSMDPVPLVTFNVRTPSRTLSAIQDAYGAFNIHVLAEGEQGARVAEWFTRGNLGGEVFRGLPEGIEAVEEDGEAPVLEGRGVLFVLKCRVLGEGVVRVRDHVVVVGEVRGVVKGEGEGFGLVYADRRYRMLGEVPKGLHDDAANARRVLQRLVDEEKDVLVVAHANGAAVASECVKGLGKEELMATTKGGVVRMIFIAGIVPREGESVAAALGGELGIGPPEGIIGGFMYYSREVLAGFMKSLQPAACSLRASANANANANAASEPGTTWGRNDEAARGAFFWTHVAGGGGATSVENCRIVEKLCKITTVTLRYPTHTSATMSSPETFEFQAEISQLLSLIINTVYSNKEIFLRELVSNASDALDKIRYESLSDPSKLDSGKDLRIDIIPDKENKTLTIRDTGIGFTKADLVNNLGTIARSGTKQFMEALTAGADISMIGQFGVGFYSAYLVADKVTVISKHNDDEQYIWESSAGGTFSITPDTEGEALGRGTKIILHLKEEQTDYLNEAKVKEVIKKHSEFISYPIYLHVTKETEKEVPDEEAETVEEGDDKKPKIEEVDDEEEDKEKKPKTKKIKETSIEEEELNKQKPIWTRNPQDITQEEYASFYKSLSNDWEDHLAVKHFSVEGQLEFRAILYVPKRAPFDLFETKKTKNNIKLYVRRVFITDDATDLIPEWLGFVKGVVDSEDLPLNLSRETLQQNKIMKVIKKNIVKKSLELFQEIAEDKEQFDKFYSAFSKNLKLGIHEDSQNRNLLAKLLRFNSTKSGDELTSLSDYVTRMSEVQKNIYYITGESIKAVTKSPFLDSLKEKNFEVLYLVDPIDEYAMTQLKEFEGKKLVDITKDFELEETEEEKEKREKEEKEYEGLAKSLKNVLGDKVEKVVVSHKLVGAPCAIRTGQFGWSANMERIMKAQALRDTSMSSYMSSKKTFEISPKSSIIQELKTKVENDGENDRTVKSIVQLLFETSLLVSGFTIDEPASFAERIHKLVQLGLNIDEEEEKTEGAPAADAPAVETGDSAMEEVD</sequence>
<dbReference type="InterPro" id="IPR012349">
    <property type="entry name" value="Split_barrel_FMN-bd"/>
</dbReference>
<feature type="region of interest" description="Disordered" evidence="8">
    <location>
        <begin position="643"/>
        <end position="687"/>
    </location>
</feature>
<proteinExistence type="inferred from homology"/>
<dbReference type="OrthoDB" id="28737at2759"/>
<dbReference type="Gene3D" id="3.30.230.80">
    <property type="match status" value="1"/>
</dbReference>
<dbReference type="Proteomes" id="UP000014480">
    <property type="component" value="Unassembled WGS sequence"/>
</dbReference>
<dbReference type="PROSITE" id="PS00298">
    <property type="entry name" value="HSP90"/>
    <property type="match status" value="1"/>
</dbReference>
<dbReference type="PRINTS" id="PR00775">
    <property type="entry name" value="HEATSHOCK90"/>
</dbReference>
<dbReference type="InterPro" id="IPR019805">
    <property type="entry name" value="Heat_shock_protein_90_CS"/>
</dbReference>
<dbReference type="GO" id="GO:0005737">
    <property type="term" value="C:cytoplasm"/>
    <property type="evidence" value="ECO:0007669"/>
    <property type="project" value="UniProtKB-SubCell"/>
</dbReference>
<evidence type="ECO:0000256" key="2">
    <source>
        <dbReference type="ARBA" id="ARBA00008239"/>
    </source>
</evidence>
<dbReference type="NCBIfam" id="NF003555">
    <property type="entry name" value="PRK05218.1"/>
    <property type="match status" value="1"/>
</dbReference>
<dbReference type="SUPFAM" id="SSF50475">
    <property type="entry name" value="FMN-binding split barrel"/>
    <property type="match status" value="1"/>
</dbReference>
<evidence type="ECO:0000256" key="6">
    <source>
        <dbReference type="ARBA" id="ARBA00023186"/>
    </source>
</evidence>
<dbReference type="SUPFAM" id="SSF54211">
    <property type="entry name" value="Ribosomal protein S5 domain 2-like"/>
    <property type="match status" value="1"/>
</dbReference>
<dbReference type="GO" id="GO:0005524">
    <property type="term" value="F:ATP binding"/>
    <property type="evidence" value="ECO:0007669"/>
    <property type="project" value="UniProtKB-KW"/>
</dbReference>
<keyword evidence="4" id="KW-0547">Nucleotide-binding</keyword>
<dbReference type="InterPro" id="IPR002563">
    <property type="entry name" value="Flavin_Rdtase-like_dom"/>
</dbReference>
<dbReference type="AlphaFoldDB" id="A0A484FVA3"/>
<name>A0A484FVA3_COLOR</name>
<dbReference type="InterPro" id="IPR001404">
    <property type="entry name" value="Hsp90_fam"/>
</dbReference>
<reference evidence="12" key="2">
    <citation type="journal article" date="2019" name="Mol. Plant Microbe Interact.">
        <title>Genome sequence resources for four phytopathogenic fungi from the Colletotrichum orbiculare species complex.</title>
        <authorList>
            <person name="Gan P."/>
            <person name="Tsushima A."/>
            <person name="Narusaka M."/>
            <person name="Narusaka Y."/>
            <person name="Takano Y."/>
            <person name="Kubo Y."/>
            <person name="Shirasu K."/>
        </authorList>
    </citation>
    <scope>GENOME REANNOTATION</scope>
    <source>
        <strain evidence="12">104-T / ATCC 96160 / CBS 514.97 / LARS 414 / MAFF 240422</strain>
    </source>
</reference>
<dbReference type="SMART" id="SM00387">
    <property type="entry name" value="HATPase_c"/>
    <property type="match status" value="1"/>
</dbReference>
<dbReference type="FunFam" id="3.40.50.11260:FF:000001">
    <property type="entry name" value="Heat shock protein 90 alpha"/>
    <property type="match status" value="1"/>
</dbReference>
<dbReference type="HAMAP" id="MF_00505">
    <property type="entry name" value="HSP90"/>
    <property type="match status" value="1"/>
</dbReference>